<evidence type="ECO:0000256" key="12">
    <source>
        <dbReference type="SAM" id="Phobius"/>
    </source>
</evidence>
<evidence type="ECO:0000256" key="5">
    <source>
        <dbReference type="ARBA" id="ARBA00022741"/>
    </source>
</evidence>
<dbReference type="CDD" id="cd03254">
    <property type="entry name" value="ABCC_Glucan_exporter_like"/>
    <property type="match status" value="1"/>
</dbReference>
<name>A0A261G4K4_9BIFI</name>
<evidence type="ECO:0000256" key="10">
    <source>
        <dbReference type="ARBA" id="ARBA00061644"/>
    </source>
</evidence>
<dbReference type="PROSITE" id="PS00211">
    <property type="entry name" value="ABC_TRANSPORTER_1"/>
    <property type="match status" value="1"/>
</dbReference>
<comment type="caution">
    <text evidence="15">The sequence shown here is derived from an EMBL/GenBank/DDBJ whole genome shotgun (WGS) entry which is preliminary data.</text>
</comment>
<organism evidence="15 16">
    <name type="scientific">Bifidobacterium aquikefiri</name>
    <dbReference type="NCBI Taxonomy" id="1653207"/>
    <lineage>
        <taxon>Bacteria</taxon>
        <taxon>Bacillati</taxon>
        <taxon>Actinomycetota</taxon>
        <taxon>Actinomycetes</taxon>
        <taxon>Bifidobacteriales</taxon>
        <taxon>Bifidobacteriaceae</taxon>
        <taxon>Bifidobacterium</taxon>
    </lineage>
</organism>
<comment type="similarity">
    <text evidence="10">Belongs to the ABC transporter superfamily. Lipid exporter (TC 3.A.1.106) family.</text>
</comment>
<keyword evidence="4 12" id="KW-0812">Transmembrane</keyword>
<dbReference type="CDD" id="cd18547">
    <property type="entry name" value="ABC_6TM_Tm288_like"/>
    <property type="match status" value="1"/>
</dbReference>
<dbReference type="GO" id="GO:0015421">
    <property type="term" value="F:ABC-type oligopeptide transporter activity"/>
    <property type="evidence" value="ECO:0007669"/>
    <property type="project" value="TreeGrafter"/>
</dbReference>
<dbReference type="Gene3D" id="1.20.1560.10">
    <property type="entry name" value="ABC transporter type 1, transmembrane domain"/>
    <property type="match status" value="1"/>
</dbReference>
<dbReference type="Gene3D" id="3.40.50.300">
    <property type="entry name" value="P-loop containing nucleotide triphosphate hydrolases"/>
    <property type="match status" value="1"/>
</dbReference>
<dbReference type="InterPro" id="IPR039421">
    <property type="entry name" value="Type_1_exporter"/>
</dbReference>
<feature type="domain" description="ABC transporter" evidence="13">
    <location>
        <begin position="360"/>
        <end position="594"/>
    </location>
</feature>
<dbReference type="GO" id="GO:0005524">
    <property type="term" value="F:ATP binding"/>
    <property type="evidence" value="ECO:0007669"/>
    <property type="project" value="UniProtKB-KW"/>
</dbReference>
<dbReference type="Proteomes" id="UP000216451">
    <property type="component" value="Unassembled WGS sequence"/>
</dbReference>
<gene>
    <name evidence="15" type="ORF">BAQU_1457</name>
</gene>
<dbReference type="InterPro" id="IPR017871">
    <property type="entry name" value="ABC_transporter-like_CS"/>
</dbReference>
<dbReference type="PROSITE" id="PS50893">
    <property type="entry name" value="ABC_TRANSPORTER_2"/>
    <property type="match status" value="1"/>
</dbReference>
<protein>
    <recommendedName>
        <fullName evidence="11">Fatty acid ABC transporter ATP-binding/permease protein</fullName>
    </recommendedName>
</protein>
<dbReference type="GeneID" id="98296123"/>
<feature type="transmembrane region" description="Helical" evidence="12">
    <location>
        <begin position="277"/>
        <end position="307"/>
    </location>
</feature>
<evidence type="ECO:0000256" key="1">
    <source>
        <dbReference type="ARBA" id="ARBA00004651"/>
    </source>
</evidence>
<feature type="domain" description="ABC transmembrane type-1" evidence="14">
    <location>
        <begin position="48"/>
        <end position="326"/>
    </location>
</feature>
<keyword evidence="7 12" id="KW-1133">Transmembrane helix</keyword>
<keyword evidence="5" id="KW-0547">Nucleotide-binding</keyword>
<dbReference type="SUPFAM" id="SSF52540">
    <property type="entry name" value="P-loop containing nucleoside triphosphate hydrolases"/>
    <property type="match status" value="1"/>
</dbReference>
<dbReference type="Pfam" id="PF00664">
    <property type="entry name" value="ABC_membrane"/>
    <property type="match status" value="1"/>
</dbReference>
<feature type="transmembrane region" description="Helical" evidence="12">
    <location>
        <begin position="46"/>
        <end position="71"/>
    </location>
</feature>
<reference evidence="15 16" key="1">
    <citation type="journal article" date="2017" name="BMC Genomics">
        <title>Comparative genomic and phylogenomic analyses of the Bifidobacteriaceae family.</title>
        <authorList>
            <person name="Lugli G.A."/>
            <person name="Milani C."/>
            <person name="Turroni F."/>
            <person name="Duranti S."/>
            <person name="Mancabelli L."/>
            <person name="Mangifesta M."/>
            <person name="Ferrario C."/>
            <person name="Modesto M."/>
            <person name="Mattarelli P."/>
            <person name="Jiri K."/>
            <person name="van Sinderen D."/>
            <person name="Ventura M."/>
        </authorList>
    </citation>
    <scope>NUCLEOTIDE SEQUENCE [LARGE SCALE GENOMIC DNA]</scope>
    <source>
        <strain evidence="15 16">LMG 28769</strain>
    </source>
</reference>
<evidence type="ECO:0000256" key="8">
    <source>
        <dbReference type="ARBA" id="ARBA00023136"/>
    </source>
</evidence>
<keyword evidence="3" id="KW-1003">Cell membrane</keyword>
<dbReference type="PANTHER" id="PTHR43394">
    <property type="entry name" value="ATP-DEPENDENT PERMEASE MDL1, MITOCHONDRIAL"/>
    <property type="match status" value="1"/>
</dbReference>
<evidence type="ECO:0000256" key="2">
    <source>
        <dbReference type="ARBA" id="ARBA00022448"/>
    </source>
</evidence>
<sequence length="598" mass="65279">MSGARGFGPSMGGGMARRGRAVIKPKNLRGTLRRLFDITAGQRKGFGAVLFFSGLSACSSVLSPLMVGKVISRISLRDPIENALLLLALVYVFDWFVNFAQGYLIASAGQRVVLHLRIALYDALKHLPLRFFDRHQHGELMSRLTNDVDNISTTISDSVAELMVYSFTILGTLTFMMLLSPFLTLVAIIPVILVLILTKVVTTRTRPLYARQQQVLGRLDGHVEETVSGLSMVKAYGREKSVTEQFESLNSELCATATTAQIWSGMLMPLSNVINNFGFLAVCVTSGIMAIHGQIEIGVIASFLLYVRQFSRPFVDIANIYNTFQTAVAGAERIFQIMDEPAEPSDHPDALSVVNPQGNITFDNIRFGYNSDEPVIHGISLHIPTGTKVAVVGQTGSGKTTLINLLERFYELDSGQILLDDKPIQDYRLVELRKTFGTVLQDPSLFEGTIAENISYGNAGAHKADIVRAATAAGASGFISRLEHGYDTLLRSGGSELSQGERQLLTIARAMLADAPVIILDEATSSVDTVTEETIQQAMTTMTAGRTSIVIAHRLSTIRNADLIVVIDHGRLVEQGTHEQLLAKEGIYAQMYHNQTGV</sequence>
<dbReference type="GO" id="GO:0016887">
    <property type="term" value="F:ATP hydrolysis activity"/>
    <property type="evidence" value="ECO:0007669"/>
    <property type="project" value="InterPro"/>
</dbReference>
<comment type="function">
    <text evidence="9">ABC transporter involved in fatty acid import. Transmembrane domains (TMD) form a pore in the membrane and the ATP-binding domain (NBD) is responsible for energy generation.</text>
</comment>
<dbReference type="FunFam" id="1.20.1560.10:FF:000011">
    <property type="entry name" value="Multidrug ABC transporter ATP-binding protein"/>
    <property type="match status" value="1"/>
</dbReference>
<evidence type="ECO:0000256" key="3">
    <source>
        <dbReference type="ARBA" id="ARBA00022475"/>
    </source>
</evidence>
<feature type="transmembrane region" description="Helical" evidence="12">
    <location>
        <begin position="83"/>
        <end position="106"/>
    </location>
</feature>
<evidence type="ECO:0000256" key="6">
    <source>
        <dbReference type="ARBA" id="ARBA00022840"/>
    </source>
</evidence>
<dbReference type="GO" id="GO:0005886">
    <property type="term" value="C:plasma membrane"/>
    <property type="evidence" value="ECO:0007669"/>
    <property type="project" value="UniProtKB-SubCell"/>
</dbReference>
<evidence type="ECO:0000259" key="13">
    <source>
        <dbReference type="PROSITE" id="PS50893"/>
    </source>
</evidence>
<keyword evidence="16" id="KW-1185">Reference proteome</keyword>
<keyword evidence="6 15" id="KW-0067">ATP-binding</keyword>
<accession>A0A261G4K4</accession>
<feature type="transmembrane region" description="Helical" evidence="12">
    <location>
        <begin position="164"/>
        <end position="197"/>
    </location>
</feature>
<dbReference type="InterPro" id="IPR011527">
    <property type="entry name" value="ABC1_TM_dom"/>
</dbReference>
<proteinExistence type="inferred from homology"/>
<keyword evidence="2" id="KW-0813">Transport</keyword>
<dbReference type="SMART" id="SM00382">
    <property type="entry name" value="AAA"/>
    <property type="match status" value="1"/>
</dbReference>
<evidence type="ECO:0000256" key="7">
    <source>
        <dbReference type="ARBA" id="ARBA00022989"/>
    </source>
</evidence>
<dbReference type="FunFam" id="3.40.50.300:FF:000287">
    <property type="entry name" value="Multidrug ABC transporter ATP-binding protein"/>
    <property type="match status" value="1"/>
</dbReference>
<dbReference type="InterPro" id="IPR036640">
    <property type="entry name" value="ABC1_TM_sf"/>
</dbReference>
<dbReference type="SUPFAM" id="SSF90123">
    <property type="entry name" value="ABC transporter transmembrane region"/>
    <property type="match status" value="1"/>
</dbReference>
<dbReference type="InterPro" id="IPR003593">
    <property type="entry name" value="AAA+_ATPase"/>
</dbReference>
<dbReference type="RefSeq" id="WP_211277141.1">
    <property type="nucleotide sequence ID" value="NZ_JBDNSG010000022.1"/>
</dbReference>
<dbReference type="Pfam" id="PF00005">
    <property type="entry name" value="ABC_tran"/>
    <property type="match status" value="1"/>
</dbReference>
<evidence type="ECO:0000256" key="9">
    <source>
        <dbReference type="ARBA" id="ARBA00055053"/>
    </source>
</evidence>
<dbReference type="InterPro" id="IPR027417">
    <property type="entry name" value="P-loop_NTPase"/>
</dbReference>
<evidence type="ECO:0000259" key="14">
    <source>
        <dbReference type="PROSITE" id="PS50929"/>
    </source>
</evidence>
<evidence type="ECO:0000256" key="11">
    <source>
        <dbReference type="ARBA" id="ARBA00071747"/>
    </source>
</evidence>
<keyword evidence="8 12" id="KW-0472">Membrane</keyword>
<dbReference type="PROSITE" id="PS50929">
    <property type="entry name" value="ABC_TM1F"/>
    <property type="match status" value="1"/>
</dbReference>
<dbReference type="AlphaFoldDB" id="A0A261G4K4"/>
<comment type="subcellular location">
    <subcellularLocation>
        <location evidence="1">Cell membrane</location>
        <topology evidence="1">Multi-pass membrane protein</topology>
    </subcellularLocation>
</comment>
<dbReference type="InterPro" id="IPR003439">
    <property type="entry name" value="ABC_transporter-like_ATP-bd"/>
</dbReference>
<evidence type="ECO:0000313" key="15">
    <source>
        <dbReference type="EMBL" id="OZG66123.1"/>
    </source>
</evidence>
<evidence type="ECO:0000313" key="16">
    <source>
        <dbReference type="Proteomes" id="UP000216451"/>
    </source>
</evidence>
<evidence type="ECO:0000256" key="4">
    <source>
        <dbReference type="ARBA" id="ARBA00022692"/>
    </source>
</evidence>
<dbReference type="PANTHER" id="PTHR43394:SF1">
    <property type="entry name" value="ATP-BINDING CASSETTE SUB-FAMILY B MEMBER 10, MITOCHONDRIAL"/>
    <property type="match status" value="1"/>
</dbReference>
<dbReference type="EMBL" id="MWXA01000006">
    <property type="protein sequence ID" value="OZG66123.1"/>
    <property type="molecule type" value="Genomic_DNA"/>
</dbReference>